<evidence type="ECO:0000256" key="1">
    <source>
        <dbReference type="SAM" id="MobiDB-lite"/>
    </source>
</evidence>
<proteinExistence type="predicted"/>
<name>A0A6J7WY37_9CAUD</name>
<reference evidence="2" key="1">
    <citation type="submission" date="2020-05" db="EMBL/GenBank/DDBJ databases">
        <authorList>
            <person name="Chiriac C."/>
            <person name="Salcher M."/>
            <person name="Ghai R."/>
            <person name="Kavagutti S V."/>
        </authorList>
    </citation>
    <scope>NUCLEOTIDE SEQUENCE</scope>
</reference>
<feature type="region of interest" description="Disordered" evidence="1">
    <location>
        <begin position="126"/>
        <end position="167"/>
    </location>
</feature>
<organism evidence="2">
    <name type="scientific">uncultured Caudovirales phage</name>
    <dbReference type="NCBI Taxonomy" id="2100421"/>
    <lineage>
        <taxon>Viruses</taxon>
        <taxon>Duplodnaviria</taxon>
        <taxon>Heunggongvirae</taxon>
        <taxon>Uroviricota</taxon>
        <taxon>Caudoviricetes</taxon>
        <taxon>Peduoviridae</taxon>
        <taxon>Maltschvirus</taxon>
        <taxon>Maltschvirus maltsch</taxon>
    </lineage>
</organism>
<protein>
    <recommendedName>
        <fullName evidence="3">Lipoprotein</fullName>
    </recommendedName>
</protein>
<gene>
    <name evidence="2" type="ORF">UFOVP240_230</name>
</gene>
<evidence type="ECO:0000313" key="2">
    <source>
        <dbReference type="EMBL" id="CAB5221642.1"/>
    </source>
</evidence>
<evidence type="ECO:0008006" key="3">
    <source>
        <dbReference type="Google" id="ProtNLM"/>
    </source>
</evidence>
<dbReference type="EMBL" id="LR798293">
    <property type="protein sequence ID" value="CAB5221642.1"/>
    <property type="molecule type" value="Genomic_DNA"/>
</dbReference>
<dbReference type="PROSITE" id="PS51257">
    <property type="entry name" value="PROKAR_LIPOPROTEIN"/>
    <property type="match status" value="1"/>
</dbReference>
<sequence length="224" mass="24540">MKQGIISMAVLALFVTGCASTKEAPAPVTKIENKLESKPDIKKAEAEFLETAGTVQLQFSDEGEWLLIKTSGTAPINFNHAQGREDAFLLATMRAKRNLVEFLNNDVKSGKAVENVTKTALKDIVSSNGSENRKRSKDTKSDDLFGSDTEVDNSQYSQEERNRANKISQSVTETINDNAQGILRGAYIANRTIDRESNMVAVTMMVSKKSINAAALVRTQMNGF</sequence>
<accession>A0A6J7WY37</accession>